<dbReference type="EMBL" id="BAABIM010000005">
    <property type="protein sequence ID" value="GAA4697278.1"/>
    <property type="molecule type" value="Genomic_DNA"/>
</dbReference>
<comment type="caution">
    <text evidence="4">The sequence shown here is derived from an EMBL/GenBank/DDBJ whole genome shotgun (WGS) entry which is preliminary data.</text>
</comment>
<evidence type="ECO:0000313" key="4">
    <source>
        <dbReference type="EMBL" id="GAA4697278.1"/>
    </source>
</evidence>
<dbReference type="Pfam" id="PF00801">
    <property type="entry name" value="PKD"/>
    <property type="match status" value="1"/>
</dbReference>
<dbReference type="PROSITE" id="PS50093">
    <property type="entry name" value="PKD"/>
    <property type="match status" value="1"/>
</dbReference>
<reference evidence="5" key="1">
    <citation type="journal article" date="2019" name="Int. J. Syst. Evol. Microbiol.">
        <title>The Global Catalogue of Microorganisms (GCM) 10K type strain sequencing project: providing services to taxonomists for standard genome sequencing and annotation.</title>
        <authorList>
            <consortium name="The Broad Institute Genomics Platform"/>
            <consortium name="The Broad Institute Genome Sequencing Center for Infectious Disease"/>
            <person name="Wu L."/>
            <person name="Ma J."/>
        </authorList>
    </citation>
    <scope>NUCLEOTIDE SEQUENCE [LARGE SCALE GENOMIC DNA]</scope>
    <source>
        <strain evidence="5">JCM 18127</strain>
    </source>
</reference>
<keyword evidence="2" id="KW-0732">Signal</keyword>
<protein>
    <recommendedName>
        <fullName evidence="3">PKD domain-containing protein</fullName>
    </recommendedName>
</protein>
<evidence type="ECO:0000313" key="5">
    <source>
        <dbReference type="Proteomes" id="UP001500621"/>
    </source>
</evidence>
<feature type="compositionally biased region" description="Polar residues" evidence="1">
    <location>
        <begin position="40"/>
        <end position="60"/>
    </location>
</feature>
<organism evidence="4 5">
    <name type="scientific">Nocardioides nanhaiensis</name>
    <dbReference type="NCBI Taxonomy" id="1476871"/>
    <lineage>
        <taxon>Bacteria</taxon>
        <taxon>Bacillati</taxon>
        <taxon>Actinomycetota</taxon>
        <taxon>Actinomycetes</taxon>
        <taxon>Propionibacteriales</taxon>
        <taxon>Nocardioidaceae</taxon>
        <taxon>Nocardioides</taxon>
    </lineage>
</organism>
<dbReference type="InterPro" id="IPR000601">
    <property type="entry name" value="PKD_dom"/>
</dbReference>
<gene>
    <name evidence="4" type="ORF">GCM10023226_39650</name>
</gene>
<evidence type="ECO:0000256" key="2">
    <source>
        <dbReference type="SAM" id="SignalP"/>
    </source>
</evidence>
<evidence type="ECO:0000259" key="3">
    <source>
        <dbReference type="PROSITE" id="PS50093"/>
    </source>
</evidence>
<dbReference type="Gene3D" id="2.60.40.10">
    <property type="entry name" value="Immunoglobulins"/>
    <property type="match status" value="1"/>
</dbReference>
<dbReference type="InterPro" id="IPR035986">
    <property type="entry name" value="PKD_dom_sf"/>
</dbReference>
<evidence type="ECO:0000256" key="1">
    <source>
        <dbReference type="SAM" id="MobiDB-lite"/>
    </source>
</evidence>
<feature type="region of interest" description="Disordered" evidence="1">
    <location>
        <begin position="40"/>
        <end position="61"/>
    </location>
</feature>
<dbReference type="Proteomes" id="UP001500621">
    <property type="component" value="Unassembled WGS sequence"/>
</dbReference>
<accession>A0ABP8WXZ5</accession>
<feature type="signal peptide" evidence="2">
    <location>
        <begin position="1"/>
        <end position="20"/>
    </location>
</feature>
<feature type="chain" id="PRO_5045356120" description="PKD domain-containing protein" evidence="2">
    <location>
        <begin position="21"/>
        <end position="242"/>
    </location>
</feature>
<sequence>MSSGFARALLLLLIATPALAMAKDPIVVAPGDGDFNVGVNDQFTGDTQSETDTGDTSSTPIVDLGDDIRDAFCGGTNYSAGCDPEPVEETPVAPVLTPGMITQAFQRVPLPATPLVIEPVDGVTLVNLATNFHTPAEPLSRTVTLLGRRIDLAITPFRWTWSFGDGSTVTTDTPGAPYPRLEVTHTYERAQQVRPTVATTYTATYRVDGGPAQPVPGSVTIASPPAALEVTTATTRLADPTR</sequence>
<feature type="domain" description="PKD" evidence="3">
    <location>
        <begin position="155"/>
        <end position="200"/>
    </location>
</feature>
<proteinExistence type="predicted"/>
<keyword evidence="5" id="KW-1185">Reference proteome</keyword>
<name>A0ABP8WXZ5_9ACTN</name>
<dbReference type="RefSeq" id="WP_345271499.1">
    <property type="nucleotide sequence ID" value="NZ_BAABIM010000005.1"/>
</dbReference>
<dbReference type="InterPro" id="IPR013783">
    <property type="entry name" value="Ig-like_fold"/>
</dbReference>
<dbReference type="SUPFAM" id="SSF49299">
    <property type="entry name" value="PKD domain"/>
    <property type="match status" value="1"/>
</dbReference>